<evidence type="ECO:0000313" key="5">
    <source>
        <dbReference type="EMBL" id="BBB27123.1"/>
    </source>
</evidence>
<keyword evidence="1" id="KW-0805">Transcription regulation</keyword>
<dbReference type="Gene3D" id="1.10.10.60">
    <property type="entry name" value="Homeodomain-like"/>
    <property type="match status" value="1"/>
</dbReference>
<evidence type="ECO:0000313" key="6">
    <source>
        <dbReference type="Proteomes" id="UP000595663"/>
    </source>
</evidence>
<dbReference type="RefSeq" id="WP_019620067.1">
    <property type="nucleotide sequence ID" value="NZ_AP014545.1"/>
</dbReference>
<evidence type="ECO:0000256" key="2">
    <source>
        <dbReference type="ARBA" id="ARBA00023125"/>
    </source>
</evidence>
<dbReference type="GO" id="GO:0003700">
    <property type="term" value="F:DNA-binding transcription factor activity"/>
    <property type="evidence" value="ECO:0007669"/>
    <property type="project" value="InterPro"/>
</dbReference>
<proteinExistence type="predicted"/>
<evidence type="ECO:0000256" key="1">
    <source>
        <dbReference type="ARBA" id="ARBA00023015"/>
    </source>
</evidence>
<dbReference type="InterPro" id="IPR009057">
    <property type="entry name" value="Homeodomain-like_sf"/>
</dbReference>
<reference evidence="5 6" key="1">
    <citation type="journal article" date="2008" name="Int. J. Syst. Evol. Microbiol.">
        <title>Amphritea japonica sp. nov. and Amphritea balenae sp. nov., isolated from the sediment adjacent to sperm whale carcasses off Kagoshima, Japan.</title>
        <authorList>
            <person name="Miyazaki M."/>
            <person name="Nogi Y."/>
            <person name="Fujiwara Y."/>
            <person name="Kawato M."/>
            <person name="Nagahama T."/>
            <person name="Kubokawa K."/>
            <person name="Horikoshi K."/>
        </authorList>
    </citation>
    <scope>NUCLEOTIDE SEQUENCE [LARGE SCALE GENOMIC DNA]</scope>
    <source>
        <strain evidence="5 6">ATCC BAA-1530</strain>
    </source>
</reference>
<accession>A0A7R6P4G5</accession>
<dbReference type="InterPro" id="IPR018060">
    <property type="entry name" value="HTH_AraC"/>
</dbReference>
<dbReference type="Proteomes" id="UP000595663">
    <property type="component" value="Chromosome"/>
</dbReference>
<dbReference type="Pfam" id="PF12833">
    <property type="entry name" value="HTH_18"/>
    <property type="match status" value="1"/>
</dbReference>
<evidence type="ECO:0000256" key="3">
    <source>
        <dbReference type="ARBA" id="ARBA00023163"/>
    </source>
</evidence>
<keyword evidence="6" id="KW-1185">Reference proteome</keyword>
<sequence length="350" mass="39334">MDTENFLNRRLNTIHPIALVGLLKEKGFGLSQILALTSINPELLKSANHQITYSQYRQLIQNAISLTNNPALGLEFGHRLNISGSGVINMGIMAASNIHDALLFCERTTEVINPSVSFVIKPKGSCLTLEIIERLPWGDTGHFMVDTAFAVLASIINLLDPLIIQQMKFNFMHPVQAPPSYYQINLPDATIQFETNTNSFSLPLDSSQRSLPTFNPQTVEQAEKILEKQILRIHDKRLAITLPIRQMILESEGEMISNEKVAQRFNISSRTLNRRLKSFGTSFSDIVAEVRYSVARDLLKNSSDSIDQIAYKLGYSDSSNFSKAFKIWSDKTPTQFRESSEDTSNNKYAS</sequence>
<dbReference type="PRINTS" id="PR00032">
    <property type="entry name" value="HTHARAC"/>
</dbReference>
<dbReference type="SMART" id="SM00342">
    <property type="entry name" value="HTH_ARAC"/>
    <property type="match status" value="1"/>
</dbReference>
<gene>
    <name evidence="5" type="ORF">AMJAP_2535</name>
</gene>
<protein>
    <submittedName>
        <fullName evidence="5">AraC family transcriptional regulator</fullName>
    </submittedName>
</protein>
<dbReference type="AlphaFoldDB" id="A0A7R6P4G5"/>
<dbReference type="InterPro" id="IPR020449">
    <property type="entry name" value="Tscrpt_reg_AraC-type_HTH"/>
</dbReference>
<evidence type="ECO:0000259" key="4">
    <source>
        <dbReference type="PROSITE" id="PS01124"/>
    </source>
</evidence>
<organism evidence="5 6">
    <name type="scientific">Amphritea japonica ATCC BAA-1530</name>
    <dbReference type="NCBI Taxonomy" id="1278309"/>
    <lineage>
        <taxon>Bacteria</taxon>
        <taxon>Pseudomonadati</taxon>
        <taxon>Pseudomonadota</taxon>
        <taxon>Gammaproteobacteria</taxon>
        <taxon>Oceanospirillales</taxon>
        <taxon>Oceanospirillaceae</taxon>
        <taxon>Amphritea</taxon>
    </lineage>
</organism>
<dbReference type="GO" id="GO:0005829">
    <property type="term" value="C:cytosol"/>
    <property type="evidence" value="ECO:0007669"/>
    <property type="project" value="TreeGrafter"/>
</dbReference>
<keyword evidence="3" id="KW-0804">Transcription</keyword>
<dbReference type="OrthoDB" id="5722175at2"/>
<dbReference type="PROSITE" id="PS01124">
    <property type="entry name" value="HTH_ARAC_FAMILY_2"/>
    <property type="match status" value="1"/>
</dbReference>
<feature type="domain" description="HTH araC/xylS-type" evidence="4">
    <location>
        <begin position="242"/>
        <end position="339"/>
    </location>
</feature>
<dbReference type="SUPFAM" id="SSF46689">
    <property type="entry name" value="Homeodomain-like"/>
    <property type="match status" value="1"/>
</dbReference>
<dbReference type="EMBL" id="AP014545">
    <property type="protein sequence ID" value="BBB27123.1"/>
    <property type="molecule type" value="Genomic_DNA"/>
</dbReference>
<dbReference type="KEGG" id="ajp:AMJAP_2535"/>
<name>A0A7R6P4G5_9GAMM</name>
<dbReference type="PANTHER" id="PTHR47894">
    <property type="entry name" value="HTH-TYPE TRANSCRIPTIONAL REGULATOR GADX"/>
    <property type="match status" value="1"/>
</dbReference>
<dbReference type="InterPro" id="IPR032687">
    <property type="entry name" value="AraC-type_N"/>
</dbReference>
<keyword evidence="2" id="KW-0238">DNA-binding</keyword>
<dbReference type="GO" id="GO:0000976">
    <property type="term" value="F:transcription cis-regulatory region binding"/>
    <property type="evidence" value="ECO:0007669"/>
    <property type="project" value="TreeGrafter"/>
</dbReference>
<dbReference type="PANTHER" id="PTHR47894:SF1">
    <property type="entry name" value="HTH-TYPE TRANSCRIPTIONAL REGULATOR VQSM"/>
    <property type="match status" value="1"/>
</dbReference>
<dbReference type="Pfam" id="PF12625">
    <property type="entry name" value="Arabinose_bd"/>
    <property type="match status" value="1"/>
</dbReference>